<protein>
    <submittedName>
        <fullName evidence="10">Transcriptional regulator</fullName>
    </submittedName>
</protein>
<evidence type="ECO:0000256" key="1">
    <source>
        <dbReference type="ARBA" id="ARBA00004496"/>
    </source>
</evidence>
<dbReference type="GO" id="GO:0003887">
    <property type="term" value="F:DNA-directed DNA polymerase activity"/>
    <property type="evidence" value="ECO:0007669"/>
    <property type="project" value="UniProtKB-KW"/>
</dbReference>
<dbReference type="eggNOG" id="COG0592">
    <property type="taxonomic scope" value="Bacteria"/>
</dbReference>
<dbReference type="InterPro" id="IPR022637">
    <property type="entry name" value="DNA_polIII_beta_cen"/>
</dbReference>
<dbReference type="SUPFAM" id="SSF46955">
    <property type="entry name" value="Putative DNA-binding domain"/>
    <property type="match status" value="1"/>
</dbReference>
<dbReference type="InterPro" id="IPR001001">
    <property type="entry name" value="DNA_polIII_beta"/>
</dbReference>
<comment type="similarity">
    <text evidence="2">Belongs to the beta sliding clamp family.</text>
</comment>
<dbReference type="GO" id="GO:0005737">
    <property type="term" value="C:cytoplasm"/>
    <property type="evidence" value="ECO:0007669"/>
    <property type="project" value="UniProtKB-SubCell"/>
</dbReference>
<dbReference type="KEGG" id="nbr:O3I_030885"/>
<dbReference type="RefSeq" id="WP_014986981.1">
    <property type="nucleotide sequence ID" value="NC_018681.1"/>
</dbReference>
<keyword evidence="11" id="KW-1185">Reference proteome</keyword>
<evidence type="ECO:0000256" key="7">
    <source>
        <dbReference type="ARBA" id="ARBA00022932"/>
    </source>
</evidence>
<dbReference type="SMART" id="SM00480">
    <property type="entry name" value="POL3Bc"/>
    <property type="match status" value="1"/>
</dbReference>
<dbReference type="eggNOG" id="COG0789">
    <property type="taxonomic scope" value="Bacteria"/>
</dbReference>
<dbReference type="PROSITE" id="PS50937">
    <property type="entry name" value="HTH_MERR_2"/>
    <property type="match status" value="1"/>
</dbReference>
<keyword evidence="8" id="KW-0238">DNA-binding</keyword>
<keyword evidence="5" id="KW-0548">Nucleotidyltransferase</keyword>
<dbReference type="SMART" id="SM00422">
    <property type="entry name" value="HTH_MERR"/>
    <property type="match status" value="1"/>
</dbReference>
<dbReference type="Pfam" id="PF02767">
    <property type="entry name" value="DNA_pol3_beta_2"/>
    <property type="match status" value="1"/>
</dbReference>
<dbReference type="Gene3D" id="3.10.150.10">
    <property type="entry name" value="DNA Polymerase III, subunit A, domain 2"/>
    <property type="match status" value="2"/>
</dbReference>
<keyword evidence="7" id="KW-0239">DNA-directed DNA polymerase</keyword>
<organism evidence="10 11">
    <name type="scientific">Nocardia brasiliensis (strain ATCC 700358 / HUJEG-1)</name>
    <dbReference type="NCBI Taxonomy" id="1133849"/>
    <lineage>
        <taxon>Bacteria</taxon>
        <taxon>Bacillati</taxon>
        <taxon>Actinomycetota</taxon>
        <taxon>Actinomycetes</taxon>
        <taxon>Mycobacteriales</taxon>
        <taxon>Nocardiaceae</taxon>
        <taxon>Nocardia</taxon>
    </lineage>
</organism>
<proteinExistence type="inferred from homology"/>
<dbReference type="HOGENOM" id="CLU_066011_0_0_11"/>
<dbReference type="InterPro" id="IPR046938">
    <property type="entry name" value="DNA_clamp_sf"/>
</dbReference>
<accession>K0F9L8</accession>
<evidence type="ECO:0000256" key="8">
    <source>
        <dbReference type="ARBA" id="ARBA00023125"/>
    </source>
</evidence>
<evidence type="ECO:0000313" key="11">
    <source>
        <dbReference type="Proteomes" id="UP000006304"/>
    </source>
</evidence>
<dbReference type="GO" id="GO:0006271">
    <property type="term" value="P:DNA strand elongation involved in DNA replication"/>
    <property type="evidence" value="ECO:0007669"/>
    <property type="project" value="TreeGrafter"/>
</dbReference>
<dbReference type="Pfam" id="PF13411">
    <property type="entry name" value="MerR_1"/>
    <property type="match status" value="1"/>
</dbReference>
<evidence type="ECO:0000256" key="6">
    <source>
        <dbReference type="ARBA" id="ARBA00022705"/>
    </source>
</evidence>
<reference evidence="10 11" key="1">
    <citation type="journal article" date="2012" name="J. Bacteriol.">
        <title>Complete genome sequence of Nocardia brasiliensis HUJEG-1.</title>
        <authorList>
            <person name="Vera-Cabrera L."/>
            <person name="Ortiz-Lopez R."/>
            <person name="Elizondo-Gonzalez R."/>
            <person name="Perez-Maya A.A."/>
            <person name="Ocampo-Candiani J."/>
        </authorList>
    </citation>
    <scope>NUCLEOTIDE SEQUENCE [LARGE SCALE GENOMIC DNA]</scope>
    <source>
        <strain evidence="11">ATCC 700358</strain>
    </source>
</reference>
<dbReference type="EMBL" id="CP003876">
    <property type="protein sequence ID" value="AFU04126.1"/>
    <property type="molecule type" value="Genomic_DNA"/>
</dbReference>
<evidence type="ECO:0000256" key="4">
    <source>
        <dbReference type="ARBA" id="ARBA00022679"/>
    </source>
</evidence>
<dbReference type="PROSITE" id="PS00552">
    <property type="entry name" value="HTH_MERR_1"/>
    <property type="match status" value="1"/>
</dbReference>
<keyword evidence="3" id="KW-0963">Cytoplasm</keyword>
<sequence length="352" mass="38182">MAESGRLITIGVLARASGLTASALRFYDDCGLLVPARVDPLTGYRYYTANQRERATLIRRLRAIEVPLESIADILTGDARRAEQLLDRHVAELHRRARAAEQAAVAIKQALAGDRVTVPAALLATAFEQVRSATAVDPEIPVLAGISVEVDATSLTLTATDRYRLSTRSVVPRERQGADWSLVVDARELGPILEWLSELDEIVAAPTDQGLRLVGAGEQRYCPVIDERFPDYRAMLDALAPPRLRVVTAREPLLAALESDSATVRFATERAGLTISDAHGARRWLPAERTGPDLALTFTTATLRPAIHSALGPDLMIDIAAADRPVVVRSAIDGDLTTLVMPTHPATPEENR</sequence>
<gene>
    <name evidence="10" type="ORF">O3I_030885</name>
</gene>
<dbReference type="Proteomes" id="UP000006304">
    <property type="component" value="Chromosome"/>
</dbReference>
<name>K0F9L8_NOCB7</name>
<dbReference type="GO" id="GO:0008408">
    <property type="term" value="F:3'-5' exonuclease activity"/>
    <property type="evidence" value="ECO:0007669"/>
    <property type="project" value="InterPro"/>
</dbReference>
<evidence type="ECO:0000256" key="5">
    <source>
        <dbReference type="ARBA" id="ARBA00022695"/>
    </source>
</evidence>
<evidence type="ECO:0000313" key="10">
    <source>
        <dbReference type="EMBL" id="AFU04126.1"/>
    </source>
</evidence>
<feature type="domain" description="HTH merR-type" evidence="9">
    <location>
        <begin position="7"/>
        <end position="77"/>
    </location>
</feature>
<dbReference type="GO" id="GO:0006355">
    <property type="term" value="P:regulation of DNA-templated transcription"/>
    <property type="evidence" value="ECO:0007669"/>
    <property type="project" value="InterPro"/>
</dbReference>
<dbReference type="SUPFAM" id="SSF55979">
    <property type="entry name" value="DNA clamp"/>
    <property type="match status" value="1"/>
</dbReference>
<evidence type="ECO:0000256" key="2">
    <source>
        <dbReference type="ARBA" id="ARBA00010752"/>
    </source>
</evidence>
<evidence type="ECO:0000256" key="3">
    <source>
        <dbReference type="ARBA" id="ARBA00022490"/>
    </source>
</evidence>
<keyword evidence="6" id="KW-0235">DNA replication</keyword>
<dbReference type="STRING" id="1133849.O3I_030885"/>
<dbReference type="CDD" id="cd00140">
    <property type="entry name" value="beta_clamp"/>
    <property type="match status" value="1"/>
</dbReference>
<dbReference type="Gene3D" id="1.10.1660.10">
    <property type="match status" value="1"/>
</dbReference>
<dbReference type="InterPro" id="IPR009061">
    <property type="entry name" value="DNA-bd_dom_put_sf"/>
</dbReference>
<comment type="subcellular location">
    <subcellularLocation>
        <location evidence="1">Cytoplasm</location>
    </subcellularLocation>
</comment>
<dbReference type="GO" id="GO:0009360">
    <property type="term" value="C:DNA polymerase III complex"/>
    <property type="evidence" value="ECO:0007669"/>
    <property type="project" value="InterPro"/>
</dbReference>
<dbReference type="PANTHER" id="PTHR30478:SF0">
    <property type="entry name" value="BETA SLIDING CLAMP"/>
    <property type="match status" value="1"/>
</dbReference>
<evidence type="ECO:0000259" key="9">
    <source>
        <dbReference type="PROSITE" id="PS50937"/>
    </source>
</evidence>
<dbReference type="InterPro" id="IPR000551">
    <property type="entry name" value="MerR-type_HTH_dom"/>
</dbReference>
<dbReference type="GO" id="GO:0003677">
    <property type="term" value="F:DNA binding"/>
    <property type="evidence" value="ECO:0007669"/>
    <property type="project" value="UniProtKB-KW"/>
</dbReference>
<dbReference type="PANTHER" id="PTHR30478">
    <property type="entry name" value="DNA POLYMERASE III SUBUNIT BETA"/>
    <property type="match status" value="1"/>
</dbReference>
<keyword evidence="4" id="KW-0808">Transferase</keyword>
<dbReference type="AlphaFoldDB" id="K0F9L8"/>